<dbReference type="RefSeq" id="WP_133946238.1">
    <property type="nucleotide sequence ID" value="NZ_SOEO01000003.1"/>
</dbReference>
<protein>
    <submittedName>
        <fullName evidence="1">Uncharacterized protein</fullName>
    </submittedName>
</protein>
<proteinExistence type="predicted"/>
<keyword evidence="2" id="KW-1185">Reference proteome</keyword>
<sequence>MKKLIYFLGICALPFLMFSCDKDDDEPEDDTNEVEELIGNPGNPRFNLQFTNPENVDLDLYVKTPAGNIISYQNVRADNGQLDVDCLCDDCPQGPNENIYWADGTAPKGKYEFWIKYYDNCGSTGSKNSDFTVRLVKNNQVLQKYTGSLNTIDQQSAHWTHTQD</sequence>
<organism evidence="1 2">
    <name type="scientific">Epilithonimonas xixisoli</name>
    <dbReference type="NCBI Taxonomy" id="1476462"/>
    <lineage>
        <taxon>Bacteria</taxon>
        <taxon>Pseudomonadati</taxon>
        <taxon>Bacteroidota</taxon>
        <taxon>Flavobacteriia</taxon>
        <taxon>Flavobacteriales</taxon>
        <taxon>Weeksellaceae</taxon>
        <taxon>Chryseobacterium group</taxon>
        <taxon>Epilithonimonas</taxon>
    </lineage>
</organism>
<name>A0A4R8I4B0_9FLAO</name>
<dbReference type="AlphaFoldDB" id="A0A4R8I4B0"/>
<dbReference type="OrthoDB" id="1367892at2"/>
<dbReference type="PROSITE" id="PS51257">
    <property type="entry name" value="PROKAR_LIPOPROTEIN"/>
    <property type="match status" value="1"/>
</dbReference>
<accession>A0A4R8I4B0</accession>
<dbReference type="EMBL" id="SOEO01000003">
    <property type="protein sequence ID" value="TDX83154.1"/>
    <property type="molecule type" value="Genomic_DNA"/>
</dbReference>
<reference evidence="1 2" key="1">
    <citation type="submission" date="2019-03" db="EMBL/GenBank/DDBJ databases">
        <title>Genomic Encyclopedia of Type Strains, Phase III (KMG-III): the genomes of soil and plant-associated and newly described type strains.</title>
        <authorList>
            <person name="Whitman W."/>
        </authorList>
    </citation>
    <scope>NUCLEOTIDE SEQUENCE [LARGE SCALE GENOMIC DNA]</scope>
    <source>
        <strain evidence="1 2">CGMCC 1.12802</strain>
    </source>
</reference>
<evidence type="ECO:0000313" key="1">
    <source>
        <dbReference type="EMBL" id="TDX83154.1"/>
    </source>
</evidence>
<evidence type="ECO:0000313" key="2">
    <source>
        <dbReference type="Proteomes" id="UP000295313"/>
    </source>
</evidence>
<dbReference type="Proteomes" id="UP000295313">
    <property type="component" value="Unassembled WGS sequence"/>
</dbReference>
<gene>
    <name evidence="1" type="ORF">B0I22_3222</name>
</gene>
<comment type="caution">
    <text evidence="1">The sequence shown here is derived from an EMBL/GenBank/DDBJ whole genome shotgun (WGS) entry which is preliminary data.</text>
</comment>